<dbReference type="EMBL" id="FO681347">
    <property type="protein sequence ID" value="CCV64738.1"/>
    <property type="molecule type" value="Genomic_DNA"/>
</dbReference>
<gene>
    <name evidence="1" type="ORF">BN85411610</name>
</gene>
<accession>U4KLK4</accession>
<reference evidence="1 2" key="1">
    <citation type="journal article" date="2013" name="J. Mol. Microbiol. Biotechnol.">
        <title>Analysis of the Complete Genomes of Acholeplasma brassicae , A. palmae and A. laidlawii and Their Comparison to the Obligate Parasites from ' Candidatus Phytoplasma'.</title>
        <authorList>
            <person name="Kube M."/>
            <person name="Siewert C."/>
            <person name="Migdoll A.M."/>
            <person name="Duduk B."/>
            <person name="Holz S."/>
            <person name="Rabus R."/>
            <person name="Seemuller E."/>
            <person name="Mitrovic J."/>
            <person name="Muller I."/>
            <person name="Buttner C."/>
            <person name="Reinhardt R."/>
        </authorList>
    </citation>
    <scope>NUCLEOTIDE SEQUENCE [LARGE SCALE GENOMIC DNA]</scope>
    <source>
        <strain evidence="1 2">J233</strain>
    </source>
</reference>
<dbReference type="STRING" id="1318466.BN85411610"/>
<dbReference type="HOGENOM" id="CLU_2257549_0_0_14"/>
<organism evidence="1 2">
    <name type="scientific">Alteracholeplasma palmae (strain ATCC 49389 / J233)</name>
    <name type="common">Acholeplasma palmae</name>
    <dbReference type="NCBI Taxonomy" id="1318466"/>
    <lineage>
        <taxon>Bacteria</taxon>
        <taxon>Bacillati</taxon>
        <taxon>Mycoplasmatota</taxon>
        <taxon>Mollicutes</taxon>
        <taxon>Acholeplasmatales</taxon>
        <taxon>Acholeplasmataceae</taxon>
        <taxon>Acholeplasma</taxon>
    </lineage>
</organism>
<dbReference type="KEGG" id="apal:BN85411610"/>
<dbReference type="RefSeq" id="WP_030003622.1">
    <property type="nucleotide sequence ID" value="NC_022538.1"/>
</dbReference>
<dbReference type="AlphaFoldDB" id="U4KLK4"/>
<keyword evidence="2" id="KW-1185">Reference proteome</keyword>
<evidence type="ECO:0000313" key="1">
    <source>
        <dbReference type="EMBL" id="CCV64738.1"/>
    </source>
</evidence>
<dbReference type="Proteomes" id="UP000032740">
    <property type="component" value="Chromosome"/>
</dbReference>
<protein>
    <submittedName>
        <fullName evidence="1">Uncharacterized protein</fullName>
    </submittedName>
</protein>
<evidence type="ECO:0000313" key="2">
    <source>
        <dbReference type="Proteomes" id="UP000032740"/>
    </source>
</evidence>
<proteinExistence type="predicted"/>
<sequence length="102" mass="12062">MTTLKQIIEAEKESDKMLKEAYDRKVDETKKLKEYIELSNKQALATINNEKKHIEDEKQKALLNLEKIHKFKMDQVKEIIDASTQDKHQEIFFELIEGILKS</sequence>
<name>U4KLK4_ALTPJ</name>